<organism evidence="2 3">
    <name type="scientific">Parabacteroides distasonis</name>
    <dbReference type="NCBI Taxonomy" id="823"/>
    <lineage>
        <taxon>Bacteria</taxon>
        <taxon>Pseudomonadati</taxon>
        <taxon>Bacteroidota</taxon>
        <taxon>Bacteroidia</taxon>
        <taxon>Bacteroidales</taxon>
        <taxon>Tannerellaceae</taxon>
        <taxon>Parabacteroides</taxon>
    </lineage>
</organism>
<name>A0A7L5EMY5_PARDI</name>
<feature type="coiled-coil region" evidence="1">
    <location>
        <begin position="9"/>
        <end position="39"/>
    </location>
</feature>
<evidence type="ECO:0000313" key="3">
    <source>
        <dbReference type="Proteomes" id="UP000501982"/>
    </source>
</evidence>
<accession>A0A7L5EMY5</accession>
<gene>
    <name evidence="2" type="ORF">HHO38_21725</name>
</gene>
<sequence length="124" mass="14631">MKDSLDDVCDRLQENLGLLDEAIKELKEALINAQEALGMSVAEIERAIEQISRLGAECLMAQVIEHSLEYELKKISLEDYEICPEPAEREPYPPYRERLHPRKHWQRKPYWLRTRSNPKKKGYH</sequence>
<keyword evidence="1" id="KW-0175">Coiled coil</keyword>
<dbReference type="EMBL" id="CP051672">
    <property type="protein sequence ID" value="QJE30729.1"/>
    <property type="molecule type" value="Genomic_DNA"/>
</dbReference>
<reference evidence="2 3" key="1">
    <citation type="submission" date="2020-04" db="EMBL/GenBank/DDBJ databases">
        <title>Complete Genomes and Methylome analysis of CBBP consortium that reverse antibiotic-induced susceptibility to vancomycin-resistant Enterococcus faecium infection.</title>
        <authorList>
            <person name="Fomenkov A."/>
            <person name="Zhang Z."/>
            <person name="Pamer E."/>
            <person name="Roberts R.J."/>
        </authorList>
    </citation>
    <scope>NUCLEOTIDE SEQUENCE [LARGE SCALE GENOMIC DNA]</scope>
    <source>
        <strain evidence="3">CBBP</strain>
    </source>
</reference>
<evidence type="ECO:0000256" key="1">
    <source>
        <dbReference type="SAM" id="Coils"/>
    </source>
</evidence>
<protein>
    <submittedName>
        <fullName evidence="2">Uncharacterized protein</fullName>
    </submittedName>
</protein>
<dbReference type="AlphaFoldDB" id="A0A7L5EMY5"/>
<dbReference type="RefSeq" id="WP_170106437.1">
    <property type="nucleotide sequence ID" value="NZ_CP051672.1"/>
</dbReference>
<dbReference type="Proteomes" id="UP000501982">
    <property type="component" value="Chromosome"/>
</dbReference>
<proteinExistence type="predicted"/>
<evidence type="ECO:0000313" key="2">
    <source>
        <dbReference type="EMBL" id="QJE30729.1"/>
    </source>
</evidence>